<organism evidence="3 4">
    <name type="scientific">Naumovozyma dairenensis (strain ATCC 10597 / BCRC 20456 / CBS 421 / NBRC 0211 / NRRL Y-12639)</name>
    <name type="common">Saccharomyces dairenensis</name>
    <dbReference type="NCBI Taxonomy" id="1071378"/>
    <lineage>
        <taxon>Eukaryota</taxon>
        <taxon>Fungi</taxon>
        <taxon>Dikarya</taxon>
        <taxon>Ascomycota</taxon>
        <taxon>Saccharomycotina</taxon>
        <taxon>Saccharomycetes</taxon>
        <taxon>Saccharomycetales</taxon>
        <taxon>Saccharomycetaceae</taxon>
        <taxon>Naumovozyma</taxon>
    </lineage>
</organism>
<dbReference type="OMA" id="FLRTEFY"/>
<accession>G0WG80</accession>
<reference evidence="3 4" key="1">
    <citation type="journal article" date="2011" name="Proc. Natl. Acad. Sci. U.S.A.">
        <title>Evolutionary erosion of yeast sex chromosomes by mating-type switching accidents.</title>
        <authorList>
            <person name="Gordon J.L."/>
            <person name="Armisen D."/>
            <person name="Proux-Wera E."/>
            <person name="Oheigeartaigh S.S."/>
            <person name="Byrne K.P."/>
            <person name="Wolfe K.H."/>
        </authorList>
    </citation>
    <scope>NUCLEOTIDE SEQUENCE [LARGE SCALE GENOMIC DNA]</scope>
    <source>
        <strain evidence="4">ATCC 10597 / BCRC 20456 / CBS 421 / NBRC 0211 / NRRL Y-12639</strain>
    </source>
</reference>
<evidence type="ECO:0000313" key="3">
    <source>
        <dbReference type="EMBL" id="CCD26791.1"/>
    </source>
</evidence>
<sequence length="141" mass="16954">MHTKRQHYEELKSIWNEIERIAFELSGDSKIYKIGADPRDFNVLWRSYIISLNEKHKTSIDKLKQENEIERPSRNSSSFDLGGKEDEELSLFNEMPLEEKIMKVNVFLRTEFYYCYFCNLKYTSEKELFQNCPGIRKIDHE</sequence>
<dbReference type="GeneID" id="11493802"/>
<dbReference type="RefSeq" id="XP_003672034.1">
    <property type="nucleotide sequence ID" value="XM_003671986.1"/>
</dbReference>
<feature type="compositionally biased region" description="Basic and acidic residues" evidence="1">
    <location>
        <begin position="64"/>
        <end position="73"/>
    </location>
</feature>
<proteinExistence type="predicted"/>
<dbReference type="HOGENOM" id="CLU_2015866_0_0_1"/>
<dbReference type="SMART" id="SM01173">
    <property type="entry name" value="DUF4187"/>
    <property type="match status" value="1"/>
</dbReference>
<protein>
    <recommendedName>
        <fullName evidence="2">DUF4187 domain-containing protein</fullName>
    </recommendedName>
</protein>
<dbReference type="KEGG" id="ndi:NDAI_0I02220"/>
<keyword evidence="4" id="KW-1185">Reference proteome</keyword>
<dbReference type="InterPro" id="IPR025239">
    <property type="entry name" value="DUF4187"/>
</dbReference>
<evidence type="ECO:0000313" key="4">
    <source>
        <dbReference type="Proteomes" id="UP000000689"/>
    </source>
</evidence>
<dbReference type="eggNOG" id="KOG1994">
    <property type="taxonomic scope" value="Eukaryota"/>
</dbReference>
<dbReference type="PANTHER" id="PTHR21032:SF0">
    <property type="entry name" value="G PATCH DOMAIN-CONTAINING PROTEIN 11"/>
    <property type="match status" value="1"/>
</dbReference>
<dbReference type="GO" id="GO:0000776">
    <property type="term" value="C:kinetochore"/>
    <property type="evidence" value="ECO:0007669"/>
    <property type="project" value="TreeGrafter"/>
</dbReference>
<dbReference type="Proteomes" id="UP000000689">
    <property type="component" value="Chromosome 9"/>
</dbReference>
<dbReference type="Pfam" id="PF13821">
    <property type="entry name" value="DUF4187"/>
    <property type="match status" value="1"/>
</dbReference>
<dbReference type="InterPro" id="IPR039249">
    <property type="entry name" value="GPATCH11"/>
</dbReference>
<evidence type="ECO:0000256" key="1">
    <source>
        <dbReference type="SAM" id="MobiDB-lite"/>
    </source>
</evidence>
<gene>
    <name evidence="3" type="primary">NDAI0I02220</name>
    <name evidence="3" type="ordered locus">NDAI_0I02220</name>
</gene>
<dbReference type="OrthoDB" id="786951at2759"/>
<dbReference type="EMBL" id="HE580275">
    <property type="protein sequence ID" value="CCD26791.1"/>
    <property type="molecule type" value="Genomic_DNA"/>
</dbReference>
<dbReference type="PANTHER" id="PTHR21032">
    <property type="entry name" value="G PATCH DOMAIN-CONTAINING PROTEIN 11"/>
    <property type="match status" value="1"/>
</dbReference>
<evidence type="ECO:0000259" key="2">
    <source>
        <dbReference type="SMART" id="SM01173"/>
    </source>
</evidence>
<dbReference type="AlphaFoldDB" id="G0WG80"/>
<feature type="region of interest" description="Disordered" evidence="1">
    <location>
        <begin position="64"/>
        <end position="83"/>
    </location>
</feature>
<name>G0WG80_NAUDC</name>
<feature type="domain" description="DUF4187" evidence="2">
    <location>
        <begin position="86"/>
        <end position="140"/>
    </location>
</feature>